<dbReference type="PROSITE" id="PS00383">
    <property type="entry name" value="TYR_PHOSPHATASE_1"/>
    <property type="match status" value="1"/>
</dbReference>
<keyword evidence="2" id="KW-1185">Reference proteome</keyword>
<comment type="caution">
    <text evidence="1">The sequence shown here is derived from an EMBL/GenBank/DDBJ whole genome shotgun (WGS) entry which is preliminary data.</text>
</comment>
<protein>
    <recommendedName>
        <fullName evidence="3">Protein tyrosine phosphatase</fullName>
    </recommendedName>
</protein>
<dbReference type="InterPro" id="IPR016130">
    <property type="entry name" value="Tyr_Pase_AS"/>
</dbReference>
<dbReference type="Gene3D" id="3.90.190.10">
    <property type="entry name" value="Protein tyrosine phosphatase superfamily"/>
    <property type="match status" value="1"/>
</dbReference>
<dbReference type="OrthoDB" id="9806482at2"/>
<proteinExistence type="predicted"/>
<evidence type="ECO:0000313" key="1">
    <source>
        <dbReference type="EMBL" id="PGH59224.1"/>
    </source>
</evidence>
<dbReference type="SUPFAM" id="SSF52799">
    <property type="entry name" value="(Phosphotyrosine protein) phosphatases II"/>
    <property type="match status" value="1"/>
</dbReference>
<dbReference type="RefSeq" id="WP_143272964.1">
    <property type="nucleotide sequence ID" value="NZ_PDKW01000036.1"/>
</dbReference>
<reference evidence="2" key="1">
    <citation type="submission" date="2017-10" db="EMBL/GenBank/DDBJ databases">
        <authorList>
            <person name="Kravchenko I.K."/>
            <person name="Grouzdev D.S."/>
        </authorList>
    </citation>
    <scope>NUCLEOTIDE SEQUENCE [LARGE SCALE GENOMIC DNA]</scope>
    <source>
        <strain evidence="2">B2</strain>
    </source>
</reference>
<dbReference type="EMBL" id="PDKW01000036">
    <property type="protein sequence ID" value="PGH59224.1"/>
    <property type="molecule type" value="Genomic_DNA"/>
</dbReference>
<dbReference type="AlphaFoldDB" id="A0A2B8BD00"/>
<accession>A0A2B8BD00</accession>
<name>A0A2B8BD00_9PROT</name>
<sequence>MKVVVMSQRAVLDGAAEGADAIISIRGTAPDETVRDLDLACHQAVLGDVDGVLRLTFEDTGIPTYGLYTGPTMNDVVTAIDFGRRVRDQHPEGMLAVHCLHGRSRSTAIALALIADTLGPGREDDAVRLLLAQDAESRMHPNPLIVSMADAALLRLGALDEALSAACPRYVTWRAFWAEARLDPEGHWAKTRKAKFRRREER</sequence>
<gene>
    <name evidence="1" type="ORF">CRT60_00905</name>
</gene>
<evidence type="ECO:0000313" key="2">
    <source>
        <dbReference type="Proteomes" id="UP000225379"/>
    </source>
</evidence>
<organism evidence="1 2">
    <name type="scientific">Azospirillum palustre</name>
    <dbReference type="NCBI Taxonomy" id="2044885"/>
    <lineage>
        <taxon>Bacteria</taxon>
        <taxon>Pseudomonadati</taxon>
        <taxon>Pseudomonadota</taxon>
        <taxon>Alphaproteobacteria</taxon>
        <taxon>Rhodospirillales</taxon>
        <taxon>Azospirillaceae</taxon>
        <taxon>Azospirillum</taxon>
    </lineage>
</organism>
<dbReference type="InterPro" id="IPR029021">
    <property type="entry name" value="Prot-tyrosine_phosphatase-like"/>
</dbReference>
<dbReference type="Proteomes" id="UP000225379">
    <property type="component" value="Unassembled WGS sequence"/>
</dbReference>
<evidence type="ECO:0008006" key="3">
    <source>
        <dbReference type="Google" id="ProtNLM"/>
    </source>
</evidence>